<organism evidence="2 3">
    <name type="scientific">Lupinus luteus</name>
    <name type="common">European yellow lupine</name>
    <dbReference type="NCBI Taxonomy" id="3873"/>
    <lineage>
        <taxon>Eukaryota</taxon>
        <taxon>Viridiplantae</taxon>
        <taxon>Streptophyta</taxon>
        <taxon>Embryophyta</taxon>
        <taxon>Tracheophyta</taxon>
        <taxon>Spermatophyta</taxon>
        <taxon>Magnoliopsida</taxon>
        <taxon>eudicotyledons</taxon>
        <taxon>Gunneridae</taxon>
        <taxon>Pentapetalae</taxon>
        <taxon>rosids</taxon>
        <taxon>fabids</taxon>
        <taxon>Fabales</taxon>
        <taxon>Fabaceae</taxon>
        <taxon>Papilionoideae</taxon>
        <taxon>50 kb inversion clade</taxon>
        <taxon>genistoids sensu lato</taxon>
        <taxon>core genistoids</taxon>
        <taxon>Genisteae</taxon>
        <taxon>Lupinus</taxon>
    </lineage>
</organism>
<dbReference type="GO" id="GO:0046872">
    <property type="term" value="F:metal ion binding"/>
    <property type="evidence" value="ECO:0007669"/>
    <property type="project" value="InterPro"/>
</dbReference>
<dbReference type="InterPro" id="IPR036163">
    <property type="entry name" value="HMA_dom_sf"/>
</dbReference>
<keyword evidence="3" id="KW-1185">Reference proteome</keyword>
<feature type="domain" description="HMA" evidence="1">
    <location>
        <begin position="33"/>
        <end position="99"/>
    </location>
</feature>
<protein>
    <recommendedName>
        <fullName evidence="1">HMA domain-containing protein</fullName>
    </recommendedName>
</protein>
<dbReference type="PANTHER" id="PTHR46119:SF11">
    <property type="entry name" value="HEAVY METAL TRANSPORT_DETOXIFICATION SUPERFAMILY PROTEIN"/>
    <property type="match status" value="1"/>
</dbReference>
<dbReference type="Pfam" id="PF00403">
    <property type="entry name" value="HMA"/>
    <property type="match status" value="1"/>
</dbReference>
<dbReference type="CDD" id="cd00371">
    <property type="entry name" value="HMA"/>
    <property type="match status" value="1"/>
</dbReference>
<name>A0AAV1WY97_LUPLU</name>
<dbReference type="PANTHER" id="PTHR46119">
    <property type="entry name" value="OS08G0405700 PROTEIN"/>
    <property type="match status" value="1"/>
</dbReference>
<proteinExistence type="predicted"/>
<dbReference type="Gene3D" id="3.30.70.100">
    <property type="match status" value="1"/>
</dbReference>
<sequence>MAEWDDIGDAQGGGELKTRCVVGWMRAVAAMELWIVILRVSMHCRGCAKKVEKHISKLEGVNSYKVDLANKMVVVIGDILPSEVLECVSKVKRAEIWNSPPPLSSADSTKLFHNLP</sequence>
<dbReference type="EMBL" id="CAXHTB010000010">
    <property type="protein sequence ID" value="CAL0313853.1"/>
    <property type="molecule type" value="Genomic_DNA"/>
</dbReference>
<evidence type="ECO:0000259" key="1">
    <source>
        <dbReference type="PROSITE" id="PS50846"/>
    </source>
</evidence>
<dbReference type="InterPro" id="IPR044526">
    <property type="entry name" value="NAKR1-3"/>
</dbReference>
<dbReference type="AlphaFoldDB" id="A0AAV1WY97"/>
<evidence type="ECO:0000313" key="3">
    <source>
        <dbReference type="Proteomes" id="UP001497480"/>
    </source>
</evidence>
<comment type="caution">
    <text evidence="2">The sequence shown here is derived from an EMBL/GenBank/DDBJ whole genome shotgun (WGS) entry which is preliminary data.</text>
</comment>
<dbReference type="PROSITE" id="PS50846">
    <property type="entry name" value="HMA_2"/>
    <property type="match status" value="1"/>
</dbReference>
<evidence type="ECO:0000313" key="2">
    <source>
        <dbReference type="EMBL" id="CAL0313853.1"/>
    </source>
</evidence>
<dbReference type="Proteomes" id="UP001497480">
    <property type="component" value="Unassembled WGS sequence"/>
</dbReference>
<gene>
    <name evidence="2" type="ORF">LLUT_LOCUS14913</name>
</gene>
<dbReference type="SUPFAM" id="SSF55008">
    <property type="entry name" value="HMA, heavy metal-associated domain"/>
    <property type="match status" value="1"/>
</dbReference>
<dbReference type="InterPro" id="IPR006121">
    <property type="entry name" value="HMA_dom"/>
</dbReference>
<reference evidence="2 3" key="1">
    <citation type="submission" date="2024-03" db="EMBL/GenBank/DDBJ databases">
        <authorList>
            <person name="Martinez-Hernandez J."/>
        </authorList>
    </citation>
    <scope>NUCLEOTIDE SEQUENCE [LARGE SCALE GENOMIC DNA]</scope>
</reference>
<accession>A0AAV1WY97</accession>